<keyword evidence="1" id="KW-1185">Reference proteome</keyword>
<evidence type="ECO:0000313" key="2">
    <source>
        <dbReference type="RefSeq" id="WP_028310387.1"/>
    </source>
</evidence>
<reference evidence="2" key="1">
    <citation type="journal article" date="1995" name="Genes Dev.">
        <title>The SIR2 gene family, conserved from bacteria to humans, functions in silencing, cell cycle progression, and chromosome stability.</title>
        <authorList>
            <person name="Brachmann C.B."/>
            <person name="Sherman J.M."/>
            <person name="Devine S.E."/>
            <person name="Cameron E.E."/>
            <person name="Pillus L."/>
            <person name="Boeke J.D."/>
        </authorList>
    </citation>
    <scope>NUCLEOTIDE SEQUENCE</scope>
</reference>
<dbReference type="Pfam" id="PF13289">
    <property type="entry name" value="SIR2_2"/>
    <property type="match status" value="1"/>
</dbReference>
<proteinExistence type="predicted"/>
<organism evidence="1 2">
    <name type="scientific">Derxia gummosa DSM 723</name>
    <dbReference type="NCBI Taxonomy" id="1121388"/>
    <lineage>
        <taxon>Bacteria</taxon>
        <taxon>Pseudomonadati</taxon>
        <taxon>Pseudomonadota</taxon>
        <taxon>Betaproteobacteria</taxon>
        <taxon>Burkholderiales</taxon>
        <taxon>Alcaligenaceae</taxon>
        <taxon>Derxia</taxon>
    </lineage>
</organism>
<reference evidence="2" key="2">
    <citation type="journal article" date="2000" name="Biochem. Biophys. Res. Commun.">
        <title>Phylogenetic classification of prokaryotic and eukaryotic Sir-2 like proteins.</title>
        <authorList>
            <person name="Frye R.A."/>
        </authorList>
    </citation>
    <scope>NUCLEOTIDE SEQUENCE</scope>
</reference>
<name>A0A8B6X1M9_9BURK</name>
<dbReference type="RefSeq" id="WP_028310387.1">
    <property type="nucleotide sequence ID" value="NZ_AXWS01000007.1"/>
</dbReference>
<dbReference type="Proteomes" id="UP000675920">
    <property type="component" value="Unplaced"/>
</dbReference>
<reference evidence="2" key="4">
    <citation type="submission" date="2025-08" db="UniProtKB">
        <authorList>
            <consortium name="RefSeq"/>
        </authorList>
    </citation>
    <scope>IDENTIFICATION</scope>
</reference>
<accession>A0A8B6X1M9</accession>
<dbReference type="OrthoDB" id="9802053at2"/>
<evidence type="ECO:0000313" key="1">
    <source>
        <dbReference type="Proteomes" id="UP000675920"/>
    </source>
</evidence>
<dbReference type="AlphaFoldDB" id="A0A8B6X1M9"/>
<sequence length="284" mass="30901">MTASVTDIAAALNAGEVIPYLGPNALTLCPGVTVPATPEALCEFMTAKVTVPHKIRKRLTQAAQFIENFKHRKTIAVLMNEAYAATPEPSALHLALARSAAPVVVDSWYDDALIEAFKRERGAAADASWGQVQGLSQSEHFGTWTGAYDATGAIAESISPAWKTLVYKPIGGHAPAGNYLVSDSDYVEVLTEIDIQTPIPTEVQTIRTGRSFLFIGCRFNDQLPRAFARQIMKRSSDRHWAVLPEAPTRMEQRFMEEQNITRIDMPLDAFAAELAGLIGETAAA</sequence>
<dbReference type="EC" id="2.3.1.-" evidence="2"/>
<reference evidence="2" key="3">
    <citation type="journal article" date="2004" name="Genome Biol.">
        <title>Sirtuins: Sir2-related NAD-dependent protein deacetylases.</title>
        <authorList>
            <person name="North B.J."/>
            <person name="Verdin E."/>
        </authorList>
    </citation>
    <scope>NUCLEOTIDE SEQUENCE</scope>
</reference>
<protein>
    <submittedName>
        <fullName evidence="2">SIR2 family NAD-dependent protein deacylase</fullName>
        <ecNumber evidence="2">2.3.1.-</ecNumber>
    </submittedName>
</protein>